<keyword evidence="2" id="KW-1185">Reference proteome</keyword>
<organism evidence="1 2">
    <name type="scientific">Williamsia maris</name>
    <dbReference type="NCBI Taxonomy" id="72806"/>
    <lineage>
        <taxon>Bacteria</taxon>
        <taxon>Bacillati</taxon>
        <taxon>Actinomycetota</taxon>
        <taxon>Actinomycetes</taxon>
        <taxon>Mycobacteriales</taxon>
        <taxon>Nocardiaceae</taxon>
        <taxon>Williamsia</taxon>
    </lineage>
</organism>
<proteinExistence type="predicted"/>
<comment type="caution">
    <text evidence="1">The sequence shown here is derived from an EMBL/GenBank/DDBJ whole genome shotgun (WGS) entry which is preliminary data.</text>
</comment>
<evidence type="ECO:0000313" key="1">
    <source>
        <dbReference type="EMBL" id="MCP2174613.1"/>
    </source>
</evidence>
<reference evidence="1 2" key="1">
    <citation type="submission" date="2022-06" db="EMBL/GenBank/DDBJ databases">
        <title>Genomic Encyclopedia of Archaeal and Bacterial Type Strains, Phase II (KMG-II): from individual species to whole genera.</title>
        <authorList>
            <person name="Goeker M."/>
        </authorList>
    </citation>
    <scope>NUCLEOTIDE SEQUENCE [LARGE SCALE GENOMIC DNA]</scope>
    <source>
        <strain evidence="1 2">DSM 44693</strain>
    </source>
</reference>
<gene>
    <name evidence="1" type="ORF">LX13_000420</name>
</gene>
<dbReference type="EMBL" id="JAMTCJ010000001">
    <property type="protein sequence ID" value="MCP2174613.1"/>
    <property type="molecule type" value="Genomic_DNA"/>
</dbReference>
<protein>
    <submittedName>
        <fullName evidence="1">Transcriptional regulator, AbiEi antitoxin, Type IV TA system</fullName>
    </submittedName>
</protein>
<sequence length="311" mass="34190">MDDHIFDADGLIRRQKVVEAGVADDHLLRTAVRDGALDRIYSGVYVPPPGSLSSMAQRELHYRRKVLAAAGKGEGTKAVSHQSAAALHGIPLLDADLDDVHFTANRPSGGRRQDRACVLHAATWEADETVELAGVLTTSLARTAVDVARSGSFAQALAVFDATLRRGVSSEELTEIVLRGGRRHGATTARRALARADGDSESVGESFSRALMLGFTDIPLPELQREYSTPSGEKIARVDFDWVGRLVGEFDGRKKYTAHGDAADAVWREKVREDQLRDLGLIVIRWIWDDLRHPERFRAILIRGLRRAGLL</sequence>
<evidence type="ECO:0000313" key="2">
    <source>
        <dbReference type="Proteomes" id="UP001206895"/>
    </source>
</evidence>
<dbReference type="RefSeq" id="WP_253659656.1">
    <property type="nucleotide sequence ID" value="NZ_BAAAJQ010000001.1"/>
</dbReference>
<accession>A0ABT1H8M0</accession>
<dbReference type="Proteomes" id="UP001206895">
    <property type="component" value="Unassembled WGS sequence"/>
</dbReference>
<name>A0ABT1H8M0_9NOCA</name>